<reference evidence="1" key="1">
    <citation type="submission" date="2021-06" db="EMBL/GenBank/DDBJ databases">
        <authorList>
            <person name="Kallberg Y."/>
            <person name="Tangrot J."/>
            <person name="Rosling A."/>
        </authorList>
    </citation>
    <scope>NUCLEOTIDE SEQUENCE</scope>
    <source>
        <strain evidence="1">IL203A</strain>
    </source>
</reference>
<organism evidence="1 2">
    <name type="scientific">Dentiscutata heterogama</name>
    <dbReference type="NCBI Taxonomy" id="1316150"/>
    <lineage>
        <taxon>Eukaryota</taxon>
        <taxon>Fungi</taxon>
        <taxon>Fungi incertae sedis</taxon>
        <taxon>Mucoromycota</taxon>
        <taxon>Glomeromycotina</taxon>
        <taxon>Glomeromycetes</taxon>
        <taxon>Diversisporales</taxon>
        <taxon>Gigasporaceae</taxon>
        <taxon>Dentiscutata</taxon>
    </lineage>
</organism>
<sequence length="42" mass="4824">SIDAYLEDLEQDVVDLACDAAIFARTKMYKNNNLACRFILEQ</sequence>
<feature type="non-terminal residue" evidence="1">
    <location>
        <position position="1"/>
    </location>
</feature>
<dbReference type="EMBL" id="CAJVPU010020209">
    <property type="protein sequence ID" value="CAG8675498.1"/>
    <property type="molecule type" value="Genomic_DNA"/>
</dbReference>
<protein>
    <submittedName>
        <fullName evidence="1">15236_t:CDS:1</fullName>
    </submittedName>
</protein>
<evidence type="ECO:0000313" key="2">
    <source>
        <dbReference type="Proteomes" id="UP000789702"/>
    </source>
</evidence>
<proteinExistence type="predicted"/>
<name>A0ACA9NTY3_9GLOM</name>
<comment type="caution">
    <text evidence="1">The sequence shown here is derived from an EMBL/GenBank/DDBJ whole genome shotgun (WGS) entry which is preliminary data.</text>
</comment>
<evidence type="ECO:0000313" key="1">
    <source>
        <dbReference type="EMBL" id="CAG8675498.1"/>
    </source>
</evidence>
<accession>A0ACA9NTY3</accession>
<dbReference type="Proteomes" id="UP000789702">
    <property type="component" value="Unassembled WGS sequence"/>
</dbReference>
<gene>
    <name evidence="1" type="ORF">DHETER_LOCUS10384</name>
</gene>
<keyword evidence="2" id="KW-1185">Reference proteome</keyword>